<evidence type="ECO:0000256" key="2">
    <source>
        <dbReference type="ARBA" id="ARBA00022723"/>
    </source>
</evidence>
<proteinExistence type="predicted"/>
<dbReference type="AlphaFoldDB" id="A0A0F7SMT1"/>
<keyword evidence="2" id="KW-0479">Metal-binding</keyword>
<dbReference type="Gene3D" id="4.10.240.10">
    <property type="entry name" value="Zn(2)-C6 fungal-type DNA-binding domain"/>
    <property type="match status" value="1"/>
</dbReference>
<dbReference type="GO" id="GO:0006351">
    <property type="term" value="P:DNA-templated transcription"/>
    <property type="evidence" value="ECO:0007669"/>
    <property type="project" value="InterPro"/>
</dbReference>
<feature type="compositionally biased region" description="Low complexity" evidence="4">
    <location>
        <begin position="97"/>
        <end position="109"/>
    </location>
</feature>
<feature type="compositionally biased region" description="Low complexity" evidence="4">
    <location>
        <begin position="15"/>
        <end position="24"/>
    </location>
</feature>
<feature type="compositionally biased region" description="Low complexity" evidence="4">
    <location>
        <begin position="895"/>
        <end position="932"/>
    </location>
</feature>
<evidence type="ECO:0000256" key="1">
    <source>
        <dbReference type="ARBA" id="ARBA00004123"/>
    </source>
</evidence>
<dbReference type="InterPro" id="IPR007219">
    <property type="entry name" value="XnlR_reg_dom"/>
</dbReference>
<protein>
    <submittedName>
        <fullName evidence="6">Zn(2)-C6 fungal-type DNA-binding domain</fullName>
    </submittedName>
</protein>
<name>A0A0F7SMT1_PHARH</name>
<dbReference type="GO" id="GO:0000981">
    <property type="term" value="F:DNA-binding transcription factor activity, RNA polymerase II-specific"/>
    <property type="evidence" value="ECO:0007669"/>
    <property type="project" value="InterPro"/>
</dbReference>
<dbReference type="EMBL" id="LN483345">
    <property type="protein sequence ID" value="CDZ98883.1"/>
    <property type="molecule type" value="Genomic_DNA"/>
</dbReference>
<reference evidence="6" key="1">
    <citation type="submission" date="2014-08" db="EMBL/GenBank/DDBJ databases">
        <authorList>
            <person name="Sharma Rahul"/>
            <person name="Thines Marco"/>
        </authorList>
    </citation>
    <scope>NUCLEOTIDE SEQUENCE</scope>
</reference>
<dbReference type="GO" id="GO:0008270">
    <property type="term" value="F:zinc ion binding"/>
    <property type="evidence" value="ECO:0007669"/>
    <property type="project" value="InterPro"/>
</dbReference>
<evidence type="ECO:0000256" key="3">
    <source>
        <dbReference type="ARBA" id="ARBA00023242"/>
    </source>
</evidence>
<feature type="compositionally biased region" description="Polar residues" evidence="4">
    <location>
        <begin position="879"/>
        <end position="890"/>
    </location>
</feature>
<dbReference type="Pfam" id="PF04082">
    <property type="entry name" value="Fungal_trans"/>
    <property type="match status" value="1"/>
</dbReference>
<dbReference type="CDD" id="cd12148">
    <property type="entry name" value="fungal_TF_MHR"/>
    <property type="match status" value="1"/>
</dbReference>
<dbReference type="PANTHER" id="PTHR31001:SF56">
    <property type="entry name" value="ZN(2)-C6 FUNGAL-TYPE DOMAIN-CONTAINING PROTEIN"/>
    <property type="match status" value="1"/>
</dbReference>
<evidence type="ECO:0000256" key="4">
    <source>
        <dbReference type="SAM" id="MobiDB-lite"/>
    </source>
</evidence>
<evidence type="ECO:0000259" key="5">
    <source>
        <dbReference type="PROSITE" id="PS50048"/>
    </source>
</evidence>
<dbReference type="PROSITE" id="PS50048">
    <property type="entry name" value="ZN2_CY6_FUNGAL_2"/>
    <property type="match status" value="1"/>
</dbReference>
<accession>A0A0F7SMT1</accession>
<dbReference type="CDD" id="cd00067">
    <property type="entry name" value="GAL4"/>
    <property type="match status" value="1"/>
</dbReference>
<feature type="region of interest" description="Disordered" evidence="4">
    <location>
        <begin position="772"/>
        <end position="791"/>
    </location>
</feature>
<dbReference type="Pfam" id="PF00172">
    <property type="entry name" value="Zn_clus"/>
    <property type="match status" value="1"/>
</dbReference>
<keyword evidence="3" id="KW-0539">Nucleus</keyword>
<dbReference type="InterPro" id="IPR050613">
    <property type="entry name" value="Sec_Metabolite_Reg"/>
</dbReference>
<comment type="subcellular location">
    <subcellularLocation>
        <location evidence="1">Nucleus</location>
    </subcellularLocation>
</comment>
<dbReference type="PANTHER" id="PTHR31001">
    <property type="entry name" value="UNCHARACTERIZED TRANSCRIPTIONAL REGULATORY PROTEIN"/>
    <property type="match status" value="1"/>
</dbReference>
<feature type="region of interest" description="Disordered" evidence="4">
    <location>
        <begin position="308"/>
        <end position="337"/>
    </location>
</feature>
<evidence type="ECO:0000313" key="6">
    <source>
        <dbReference type="EMBL" id="CDZ98883.1"/>
    </source>
</evidence>
<dbReference type="SMART" id="SM00066">
    <property type="entry name" value="GAL4"/>
    <property type="match status" value="1"/>
</dbReference>
<feature type="region of interest" description="Disordered" evidence="4">
    <location>
        <begin position="203"/>
        <end position="281"/>
    </location>
</feature>
<feature type="compositionally biased region" description="Polar residues" evidence="4">
    <location>
        <begin position="825"/>
        <end position="834"/>
    </location>
</feature>
<dbReference type="PROSITE" id="PS00463">
    <property type="entry name" value="ZN2_CY6_FUNGAL_1"/>
    <property type="match status" value="1"/>
</dbReference>
<organism evidence="6">
    <name type="scientific">Phaffia rhodozyma</name>
    <name type="common">Yeast</name>
    <name type="synonym">Xanthophyllomyces dendrorhous</name>
    <dbReference type="NCBI Taxonomy" id="264483"/>
    <lineage>
        <taxon>Eukaryota</taxon>
        <taxon>Fungi</taxon>
        <taxon>Dikarya</taxon>
        <taxon>Basidiomycota</taxon>
        <taxon>Agaricomycotina</taxon>
        <taxon>Tremellomycetes</taxon>
        <taxon>Cystofilobasidiales</taxon>
        <taxon>Mrakiaceae</taxon>
        <taxon>Phaffia</taxon>
    </lineage>
</organism>
<feature type="region of interest" description="Disordered" evidence="4">
    <location>
        <begin position="40"/>
        <end position="132"/>
    </location>
</feature>
<dbReference type="SUPFAM" id="SSF57701">
    <property type="entry name" value="Zn2/Cys6 DNA-binding domain"/>
    <property type="match status" value="1"/>
</dbReference>
<feature type="domain" description="Zn(2)-C6 fungal-type" evidence="5">
    <location>
        <begin position="138"/>
        <end position="167"/>
    </location>
</feature>
<feature type="compositionally biased region" description="Polar residues" evidence="4">
    <location>
        <begin position="80"/>
        <end position="90"/>
    </location>
</feature>
<feature type="compositionally biased region" description="Basic residues" evidence="4">
    <location>
        <begin position="815"/>
        <end position="824"/>
    </location>
</feature>
<keyword evidence="6" id="KW-0238">DNA-binding</keyword>
<feature type="region of interest" description="Disordered" evidence="4">
    <location>
        <begin position="800"/>
        <end position="933"/>
    </location>
</feature>
<dbReference type="InterPro" id="IPR036864">
    <property type="entry name" value="Zn2-C6_fun-type_DNA-bd_sf"/>
</dbReference>
<feature type="region of interest" description="Disordered" evidence="4">
    <location>
        <begin position="1"/>
        <end position="24"/>
    </location>
</feature>
<dbReference type="SMART" id="SM00906">
    <property type="entry name" value="Fungal_trans"/>
    <property type="match status" value="1"/>
</dbReference>
<feature type="compositionally biased region" description="Basic and acidic residues" evidence="4">
    <location>
        <begin position="223"/>
        <end position="232"/>
    </location>
</feature>
<dbReference type="InterPro" id="IPR001138">
    <property type="entry name" value="Zn2Cys6_DnaBD"/>
</dbReference>
<dbReference type="GO" id="GO:0005634">
    <property type="term" value="C:nucleus"/>
    <property type="evidence" value="ECO:0007669"/>
    <property type="project" value="UniProtKB-SubCell"/>
</dbReference>
<feature type="compositionally biased region" description="Polar residues" evidence="4">
    <location>
        <begin position="844"/>
        <end position="863"/>
    </location>
</feature>
<sequence length="1037" mass="112920">MEEGSEENSSKEETAPASSLLHLLANASEPRARISASYHLSPIPTNLPAVPTLPRPAGGQPTDRYSPKTSPVSKKRKSSDPASQPSSNIPTPIAVGTNPSSSHNTPSSTGVASGPSGSKQAGLGGKSGKHDPEKAVLSCAECRRLKLKCSREWPCTNCVKRGVSTICPEGELKGGKGKRLILANTTQLHARISALETALDQSHRALTRSDNPHPLLESSYHFEPLDGNRHANDSPMPAPGTVSSGPGADDDQRGSSPERGGTPDSLNGVPIVPIPGTRIKHETRDVGEENVGRLTMGNEPGASRYFGGSAGSAYLLPDDPASPEPSSQPNPSANHTSLQFDMFPFKQDSLGFVRPSGGRPGVEWLVGMLPTREEAWGLSEVYWRNGSWMYDVISKREFDDELFPYVYGSPTVSTSIQHMNVHKLAVFYMVLCLGALFDLNNPPFNQRARRYCDLAKLCLAINPSGSVAYIQAIQLMGSYLLNGTKATSGGEQFWPLLGLAMKHLTAVGLHRDGARWGLDPAEVDMRRRLFWECSFLDAIQSLTFGRPRCLSDSTTDVKYPGSGLPDGQKYEGDVFHQFKTQTSPVTYDIVLAIDRDIRIFERTQLPAELHCGEDSCVLPTDGEGWSDKKRILQRHSMLLIINECLLFLHRGWFARALRDFPDEPLKAKWNQSYVAELESCKACISVVRDLMKLHGALASRWWFFWFHCFSAIASLSVAVIRSPGSSLALAAFQEIELGVSLFEDAKVGTRARDELPLLKRLRNKAEARLRGSALKTPLPGVDADPADSDEDLDLIGENARRKTVDGQVSGSGQQHQRKQPKKRPSAQSQDGNVQRTKRDRKGNSKNSSTNADNDPMRSNNDVDSTSTSTLFKPVAQPPITGNDTLTSATQGGPYPLLSPQVSVSSSLPSHLSPHTPGQPQREQQQQPEVETQTHGHQYYQYDHFPTTLDDAIAAQPSFSIDPNATFGDYASWSAEPDVGVGVRFGIENLFTSVGGDVGSVVDGQGVGEPKWDLDFDAFMLNMGLDPNDQSTSQSSFP</sequence>
<dbReference type="GO" id="GO:0003677">
    <property type="term" value="F:DNA binding"/>
    <property type="evidence" value="ECO:0007669"/>
    <property type="project" value="UniProtKB-KW"/>
</dbReference>